<dbReference type="RefSeq" id="WP_160912361.1">
    <property type="nucleotide sequence ID" value="NZ_WMEZ01000001.1"/>
</dbReference>
<dbReference type="Proteomes" id="UP000447393">
    <property type="component" value="Unassembled WGS sequence"/>
</dbReference>
<evidence type="ECO:0000256" key="2">
    <source>
        <dbReference type="SAM" id="SignalP"/>
    </source>
</evidence>
<keyword evidence="1" id="KW-0472">Membrane</keyword>
<evidence type="ECO:0000313" key="3">
    <source>
        <dbReference type="EMBL" id="MYL48671.1"/>
    </source>
</evidence>
<name>A0A845EA94_9BACI</name>
<evidence type="ECO:0000313" key="4">
    <source>
        <dbReference type="Proteomes" id="UP000447393"/>
    </source>
</evidence>
<gene>
    <name evidence="3" type="ORF">GLV98_04215</name>
</gene>
<keyword evidence="1" id="KW-0812">Transmembrane</keyword>
<proteinExistence type="predicted"/>
<protein>
    <submittedName>
        <fullName evidence="3">Uncharacterized protein</fullName>
    </submittedName>
</protein>
<accession>A0A845EA94</accession>
<feature type="chain" id="PRO_5032315518" evidence="2">
    <location>
        <begin position="26"/>
        <end position="97"/>
    </location>
</feature>
<feature type="transmembrane region" description="Helical" evidence="1">
    <location>
        <begin position="35"/>
        <end position="55"/>
    </location>
</feature>
<dbReference type="OrthoDB" id="2476549at2"/>
<keyword evidence="1" id="KW-1133">Transmembrane helix</keyword>
<reference evidence="3 4" key="1">
    <citation type="submission" date="2019-11" db="EMBL/GenBank/DDBJ databases">
        <title>Genome sequences of 17 halophilic strains isolated from different environments.</title>
        <authorList>
            <person name="Furrow R.E."/>
        </authorList>
    </citation>
    <scope>NUCLEOTIDE SEQUENCE [LARGE SCALE GENOMIC DNA]</scope>
    <source>
        <strain evidence="3 4">22505_10_Sand</strain>
    </source>
</reference>
<dbReference type="EMBL" id="WMEZ01000001">
    <property type="protein sequence ID" value="MYL48671.1"/>
    <property type="molecule type" value="Genomic_DNA"/>
</dbReference>
<keyword evidence="2" id="KW-0732">Signal</keyword>
<comment type="caution">
    <text evidence="3">The sequence shown here is derived from an EMBL/GenBank/DDBJ whole genome shotgun (WGS) entry which is preliminary data.</text>
</comment>
<evidence type="ECO:0000256" key="1">
    <source>
        <dbReference type="SAM" id="Phobius"/>
    </source>
</evidence>
<organism evidence="3 4">
    <name type="scientific">Halobacillus litoralis</name>
    <dbReference type="NCBI Taxonomy" id="45668"/>
    <lineage>
        <taxon>Bacteria</taxon>
        <taxon>Bacillati</taxon>
        <taxon>Bacillota</taxon>
        <taxon>Bacilli</taxon>
        <taxon>Bacillales</taxon>
        <taxon>Bacillaceae</taxon>
        <taxon>Halobacillus</taxon>
    </lineage>
</organism>
<feature type="signal peptide" evidence="2">
    <location>
        <begin position="1"/>
        <end position="25"/>
    </location>
</feature>
<sequence length="97" mass="10908">MMKGTLLWNLCAAVFAFLFVSSISAQVTTFDTAIYRGTIAFFSFFVLSYVFRSFWSFVTAQSDTLEDNHDSAPSASFAEMDAKETSKMVRELLNEDS</sequence>
<dbReference type="AlphaFoldDB" id="A0A845EA94"/>